<dbReference type="Pfam" id="PF10153">
    <property type="entry name" value="Efg1"/>
    <property type="match status" value="1"/>
</dbReference>
<evidence type="ECO:0000256" key="8">
    <source>
        <dbReference type="ARBA" id="ARBA00023242"/>
    </source>
</evidence>
<evidence type="ECO:0000256" key="3">
    <source>
        <dbReference type="ARBA" id="ARBA00006916"/>
    </source>
</evidence>
<evidence type="ECO:0000256" key="1">
    <source>
        <dbReference type="ARBA" id="ARBA00002773"/>
    </source>
</evidence>
<feature type="region of interest" description="Disordered" evidence="9">
    <location>
        <begin position="1"/>
        <end position="75"/>
    </location>
</feature>
<gene>
    <name evidence="10" type="ORF">N7492_009023</name>
</gene>
<evidence type="ECO:0000256" key="7">
    <source>
        <dbReference type="ARBA" id="ARBA00023054"/>
    </source>
</evidence>
<feature type="compositionally biased region" description="Basic and acidic residues" evidence="9">
    <location>
        <begin position="289"/>
        <end position="301"/>
    </location>
</feature>
<sequence>MPSDSRHRSASKRKGRDGSEDAIPRKKHQRQVSGSDEEPQFEDYGSEGDNIPKPPPAKGHSASRQEKEYPSVNELKKRIRDVKRLLNKKDLSADARIVQERALSGYEQDLAEETARRDRSQMIKKYHFVRFLDRKTASKELNRLLRREKEQSLDSKQKDRLAQKIHAARVSLNYTIYYPLTEKYISLYPKSKENSGQEGTQPAPETRDQKSVEKPPVWSVVEKCMEEGTLDHLREGKLNIGVDGKPTPTREKPAAKSERKAESKSNRTLQPDSKKERLSKNHGKREKQIRKDYGRERDRLQDVPAEPAGNDSDGGFFEE</sequence>
<comment type="caution">
    <text evidence="10">The sequence shown here is derived from an EMBL/GenBank/DDBJ whole genome shotgun (WGS) entry which is preliminary data.</text>
</comment>
<keyword evidence="7" id="KW-0175">Coiled coil</keyword>
<feature type="region of interest" description="Disordered" evidence="9">
    <location>
        <begin position="235"/>
        <end position="319"/>
    </location>
</feature>
<evidence type="ECO:0000256" key="6">
    <source>
        <dbReference type="ARBA" id="ARBA00022552"/>
    </source>
</evidence>
<name>A0A9W9LHU9_9EURO</name>
<comment type="similarity">
    <text evidence="3">Belongs to the EFG1 family.</text>
</comment>
<dbReference type="OrthoDB" id="47732at2759"/>
<dbReference type="InterPro" id="IPR019310">
    <property type="entry name" value="Efg1"/>
</dbReference>
<dbReference type="PANTHER" id="PTHR33911">
    <property type="entry name" value="RRNA-PROCESSING PROTEIN EFG1"/>
    <property type="match status" value="1"/>
</dbReference>
<comment type="function">
    <text evidence="1">Involved in rRNA processing.</text>
</comment>
<dbReference type="Proteomes" id="UP001146351">
    <property type="component" value="Unassembled WGS sequence"/>
</dbReference>
<dbReference type="PANTHER" id="PTHR33911:SF1">
    <property type="entry name" value="RRNA-PROCESSING PROTEIN EFG1"/>
    <property type="match status" value="1"/>
</dbReference>
<evidence type="ECO:0000313" key="10">
    <source>
        <dbReference type="EMBL" id="KAJ5156220.1"/>
    </source>
</evidence>
<dbReference type="AlphaFoldDB" id="A0A9W9LHU9"/>
<keyword evidence="11" id="KW-1185">Reference proteome</keyword>
<dbReference type="GO" id="GO:0000462">
    <property type="term" value="P:maturation of SSU-rRNA from tricistronic rRNA transcript (SSU-rRNA, 5.8S rRNA, LSU-rRNA)"/>
    <property type="evidence" value="ECO:0007669"/>
    <property type="project" value="TreeGrafter"/>
</dbReference>
<keyword evidence="6" id="KW-0698">rRNA processing</keyword>
<proteinExistence type="inferred from homology"/>
<feature type="compositionally biased region" description="Basic and acidic residues" evidence="9">
    <location>
        <begin position="248"/>
        <end position="265"/>
    </location>
</feature>
<keyword evidence="8" id="KW-0539">Nucleus</keyword>
<feature type="compositionally biased region" description="Acidic residues" evidence="9">
    <location>
        <begin position="35"/>
        <end position="46"/>
    </location>
</feature>
<evidence type="ECO:0000256" key="2">
    <source>
        <dbReference type="ARBA" id="ARBA00004604"/>
    </source>
</evidence>
<protein>
    <recommendedName>
        <fullName evidence="4">rRNA-processing protein EFG1</fullName>
    </recommendedName>
    <alternativeName>
        <fullName evidence="5">rRNA-processing protein efg1</fullName>
    </alternativeName>
</protein>
<organism evidence="10 11">
    <name type="scientific">Penicillium capsulatum</name>
    <dbReference type="NCBI Taxonomy" id="69766"/>
    <lineage>
        <taxon>Eukaryota</taxon>
        <taxon>Fungi</taxon>
        <taxon>Dikarya</taxon>
        <taxon>Ascomycota</taxon>
        <taxon>Pezizomycotina</taxon>
        <taxon>Eurotiomycetes</taxon>
        <taxon>Eurotiomycetidae</taxon>
        <taxon>Eurotiales</taxon>
        <taxon>Aspergillaceae</taxon>
        <taxon>Penicillium</taxon>
    </lineage>
</organism>
<dbReference type="EMBL" id="JAPQKO010000006">
    <property type="protein sequence ID" value="KAJ5156220.1"/>
    <property type="molecule type" value="Genomic_DNA"/>
</dbReference>
<reference evidence="10" key="2">
    <citation type="journal article" date="2023" name="IMA Fungus">
        <title>Comparative genomic study of the Penicillium genus elucidates a diverse pangenome and 15 lateral gene transfer events.</title>
        <authorList>
            <person name="Petersen C."/>
            <person name="Sorensen T."/>
            <person name="Nielsen M.R."/>
            <person name="Sondergaard T.E."/>
            <person name="Sorensen J.L."/>
            <person name="Fitzpatrick D.A."/>
            <person name="Frisvad J.C."/>
            <person name="Nielsen K.L."/>
        </authorList>
    </citation>
    <scope>NUCLEOTIDE SEQUENCE</scope>
    <source>
        <strain evidence="10">IBT 21917</strain>
    </source>
</reference>
<dbReference type="InterPro" id="IPR050786">
    <property type="entry name" value="EFG1_rRNA-proc"/>
</dbReference>
<evidence type="ECO:0000256" key="5">
    <source>
        <dbReference type="ARBA" id="ARBA00019827"/>
    </source>
</evidence>
<evidence type="ECO:0000313" key="11">
    <source>
        <dbReference type="Proteomes" id="UP001146351"/>
    </source>
</evidence>
<evidence type="ECO:0000256" key="9">
    <source>
        <dbReference type="SAM" id="MobiDB-lite"/>
    </source>
</evidence>
<feature type="region of interest" description="Disordered" evidence="9">
    <location>
        <begin position="191"/>
        <end position="216"/>
    </location>
</feature>
<reference evidence="10" key="1">
    <citation type="submission" date="2022-11" db="EMBL/GenBank/DDBJ databases">
        <authorList>
            <person name="Petersen C."/>
        </authorList>
    </citation>
    <scope>NUCLEOTIDE SEQUENCE</scope>
    <source>
        <strain evidence="10">IBT 21917</strain>
    </source>
</reference>
<dbReference type="GO" id="GO:0030688">
    <property type="term" value="C:preribosome, small subunit precursor"/>
    <property type="evidence" value="ECO:0007669"/>
    <property type="project" value="TreeGrafter"/>
</dbReference>
<accession>A0A9W9LHU9</accession>
<comment type="subcellular location">
    <subcellularLocation>
        <location evidence="2">Nucleus</location>
        <location evidence="2">Nucleolus</location>
    </subcellularLocation>
</comment>
<dbReference type="GO" id="GO:0005730">
    <property type="term" value="C:nucleolus"/>
    <property type="evidence" value="ECO:0007669"/>
    <property type="project" value="UniProtKB-SubCell"/>
</dbReference>
<evidence type="ECO:0000256" key="4">
    <source>
        <dbReference type="ARBA" id="ARBA00018689"/>
    </source>
</evidence>